<keyword evidence="2" id="KW-1185">Reference proteome</keyword>
<dbReference type="Proteomes" id="UP001152888">
    <property type="component" value="Unassembled WGS sequence"/>
</dbReference>
<dbReference type="EMBL" id="CAKOFQ010008557">
    <property type="protein sequence ID" value="CAH2014800.1"/>
    <property type="molecule type" value="Genomic_DNA"/>
</dbReference>
<evidence type="ECO:0000313" key="2">
    <source>
        <dbReference type="Proteomes" id="UP001152888"/>
    </source>
</evidence>
<reference evidence="1" key="1">
    <citation type="submission" date="2022-03" db="EMBL/GenBank/DDBJ databases">
        <authorList>
            <person name="Sayadi A."/>
        </authorList>
    </citation>
    <scope>NUCLEOTIDE SEQUENCE</scope>
</reference>
<dbReference type="AlphaFoldDB" id="A0A9P0MJZ3"/>
<name>A0A9P0MJZ3_ACAOB</name>
<sequence length="47" mass="5823">MRRLLQTKTLYKPKPFDPEILGRNIFVSFLYLWRLREIHILFTNKCL</sequence>
<accession>A0A9P0MJZ3</accession>
<proteinExistence type="predicted"/>
<comment type="caution">
    <text evidence="1">The sequence shown here is derived from an EMBL/GenBank/DDBJ whole genome shotgun (WGS) entry which is preliminary data.</text>
</comment>
<evidence type="ECO:0000313" key="1">
    <source>
        <dbReference type="EMBL" id="CAH2014800.1"/>
    </source>
</evidence>
<gene>
    <name evidence="1" type="ORF">ACAOBT_LOCUS34359</name>
</gene>
<protein>
    <submittedName>
        <fullName evidence="1">Uncharacterized protein</fullName>
    </submittedName>
</protein>
<organism evidence="1 2">
    <name type="scientific">Acanthoscelides obtectus</name>
    <name type="common">Bean weevil</name>
    <name type="synonym">Bruchus obtectus</name>
    <dbReference type="NCBI Taxonomy" id="200917"/>
    <lineage>
        <taxon>Eukaryota</taxon>
        <taxon>Metazoa</taxon>
        <taxon>Ecdysozoa</taxon>
        <taxon>Arthropoda</taxon>
        <taxon>Hexapoda</taxon>
        <taxon>Insecta</taxon>
        <taxon>Pterygota</taxon>
        <taxon>Neoptera</taxon>
        <taxon>Endopterygota</taxon>
        <taxon>Coleoptera</taxon>
        <taxon>Polyphaga</taxon>
        <taxon>Cucujiformia</taxon>
        <taxon>Chrysomeloidea</taxon>
        <taxon>Chrysomelidae</taxon>
        <taxon>Bruchinae</taxon>
        <taxon>Bruchini</taxon>
        <taxon>Acanthoscelides</taxon>
    </lineage>
</organism>